<evidence type="ECO:0000259" key="3">
    <source>
        <dbReference type="Pfam" id="PF16344"/>
    </source>
</evidence>
<proteinExistence type="predicted"/>
<feature type="transmembrane region" description="Helical" evidence="1">
    <location>
        <begin position="70"/>
        <end position="93"/>
    </location>
</feature>
<keyword evidence="1" id="KW-1133">Transmembrane helix</keyword>
<dbReference type="Proteomes" id="UP000521017">
    <property type="component" value="Unassembled WGS sequence"/>
</dbReference>
<feature type="domain" description="Protein FecR C-terminal" evidence="3">
    <location>
        <begin position="302"/>
        <end position="368"/>
    </location>
</feature>
<dbReference type="RefSeq" id="WP_184623168.1">
    <property type="nucleotide sequence ID" value="NZ_JACHCC010000002.1"/>
</dbReference>
<dbReference type="EMBL" id="JACHCC010000002">
    <property type="protein sequence ID" value="MBB6498755.1"/>
    <property type="molecule type" value="Genomic_DNA"/>
</dbReference>
<evidence type="ECO:0000313" key="4">
    <source>
        <dbReference type="EMBL" id="MBB6498755.1"/>
    </source>
</evidence>
<dbReference type="Pfam" id="PF04773">
    <property type="entry name" value="FecR"/>
    <property type="match status" value="1"/>
</dbReference>
<evidence type="ECO:0000256" key="1">
    <source>
        <dbReference type="SAM" id="Phobius"/>
    </source>
</evidence>
<dbReference type="PANTHER" id="PTHR30273">
    <property type="entry name" value="PERIPLASMIC SIGNAL SENSOR AND SIGMA FACTOR ACTIVATOR FECR-RELATED"/>
    <property type="match status" value="1"/>
</dbReference>
<organism evidence="4 5">
    <name type="scientific">Pedobacter cryoconitis</name>
    <dbReference type="NCBI Taxonomy" id="188932"/>
    <lineage>
        <taxon>Bacteria</taxon>
        <taxon>Pseudomonadati</taxon>
        <taxon>Bacteroidota</taxon>
        <taxon>Sphingobacteriia</taxon>
        <taxon>Sphingobacteriales</taxon>
        <taxon>Sphingobacteriaceae</taxon>
        <taxon>Pedobacter</taxon>
    </lineage>
</organism>
<protein>
    <submittedName>
        <fullName evidence="4">Ferric-dicitrate binding protein FerR (Iron transport regulator)</fullName>
    </submittedName>
</protein>
<dbReference type="InterPro" id="IPR012373">
    <property type="entry name" value="Ferrdict_sens_TM"/>
</dbReference>
<dbReference type="Pfam" id="PF16344">
    <property type="entry name" value="FecR_C"/>
    <property type="match status" value="1"/>
</dbReference>
<gene>
    <name evidence="4" type="ORF">HDF25_000892</name>
</gene>
<name>A0A7X0MIP1_9SPHI</name>
<dbReference type="PIRSF" id="PIRSF018266">
    <property type="entry name" value="FecR"/>
    <property type="match status" value="1"/>
</dbReference>
<evidence type="ECO:0000313" key="5">
    <source>
        <dbReference type="Proteomes" id="UP000521017"/>
    </source>
</evidence>
<evidence type="ECO:0000259" key="2">
    <source>
        <dbReference type="Pfam" id="PF04773"/>
    </source>
</evidence>
<accession>A0A7X0MIP1</accession>
<dbReference type="InterPro" id="IPR006860">
    <property type="entry name" value="FecR"/>
</dbReference>
<dbReference type="GO" id="GO:0016989">
    <property type="term" value="F:sigma factor antagonist activity"/>
    <property type="evidence" value="ECO:0007669"/>
    <property type="project" value="TreeGrafter"/>
</dbReference>
<keyword evidence="1" id="KW-0812">Transmembrane</keyword>
<dbReference type="Gene3D" id="2.60.120.1440">
    <property type="match status" value="1"/>
</dbReference>
<sequence length="370" mass="41737">MNEEQAEELIRKYNEGSASKEEMRLVENWFVNQSEIQQRAPVDLDYQSIKLSMWLNVDRRIGHTLKKVSFNFRIAAAAAVILLISVTVALFHFSHRNEIESQVVKNDVKPGQNKAVLTLADGRKISLTDATNGDVAAQAGVRISKDANGQLIYHLTGTSSGKSIQKYNTLEVPRGGQWQVILPDSSKVFLNALTSLRYPVTFSTKERRVELNGEAYFEITHHKESPFRVVTSGQVVEVLGTHFNINAYTDEPDVKTTLLEGRVNVNGIILKPNQQSVLSPDHQLSIINVDAANVVAWKEGLFKFDHTDIKTLMRQISRWYNVEVVYEGAVNNEQFFGKIERSYSLSEVLKVLELGKVHFRLEGRTIIVTP</sequence>
<comment type="caution">
    <text evidence="4">The sequence shown here is derived from an EMBL/GenBank/DDBJ whole genome shotgun (WGS) entry which is preliminary data.</text>
</comment>
<dbReference type="Gene3D" id="3.55.50.30">
    <property type="match status" value="1"/>
</dbReference>
<feature type="domain" description="FecR protein" evidence="2">
    <location>
        <begin position="169"/>
        <end position="264"/>
    </location>
</feature>
<reference evidence="4 5" key="1">
    <citation type="submission" date="2020-08" db="EMBL/GenBank/DDBJ databases">
        <title>Genomic Encyclopedia of Type Strains, Phase IV (KMG-V): Genome sequencing to study the core and pangenomes of soil and plant-associated prokaryotes.</title>
        <authorList>
            <person name="Whitman W."/>
        </authorList>
    </citation>
    <scope>NUCLEOTIDE SEQUENCE [LARGE SCALE GENOMIC DNA]</scope>
    <source>
        <strain evidence="4 5">M2T3</strain>
    </source>
</reference>
<dbReference type="PANTHER" id="PTHR30273:SF2">
    <property type="entry name" value="PROTEIN FECR"/>
    <property type="match status" value="1"/>
</dbReference>
<keyword evidence="1" id="KW-0472">Membrane</keyword>
<dbReference type="InterPro" id="IPR032508">
    <property type="entry name" value="FecR_C"/>
</dbReference>
<dbReference type="AlphaFoldDB" id="A0A7X0MIP1"/>